<dbReference type="GO" id="GO:0004719">
    <property type="term" value="F:protein-L-isoaspartate (D-aspartate) O-methyltransferase activity"/>
    <property type="evidence" value="ECO:0007669"/>
    <property type="project" value="UniProtKB-EC"/>
</dbReference>
<keyword evidence="9" id="KW-0472">Membrane</keyword>
<evidence type="ECO:0000256" key="7">
    <source>
        <dbReference type="ARBA" id="ARBA00022691"/>
    </source>
</evidence>
<dbReference type="SUPFAM" id="SSF53335">
    <property type="entry name" value="S-adenosyl-L-methionine-dependent methyltransferases"/>
    <property type="match status" value="1"/>
</dbReference>
<feature type="compositionally biased region" description="Low complexity" evidence="8">
    <location>
        <begin position="223"/>
        <end position="241"/>
    </location>
</feature>
<evidence type="ECO:0000313" key="10">
    <source>
        <dbReference type="EMBL" id="CDJ44108.1"/>
    </source>
</evidence>
<evidence type="ECO:0000256" key="6">
    <source>
        <dbReference type="ARBA" id="ARBA00022679"/>
    </source>
</evidence>
<dbReference type="VEuPathDB" id="ToxoDB:ETH2_1333800"/>
<keyword evidence="5 10" id="KW-0489">Methyltransferase</keyword>
<keyword evidence="6 10" id="KW-0808">Transferase</keyword>
<keyword evidence="7" id="KW-0949">S-adenosyl-L-methionine</keyword>
<dbReference type="PANTHER" id="PTHR11579">
    <property type="entry name" value="PROTEIN-L-ISOASPARTATE O-METHYLTRANSFERASE"/>
    <property type="match status" value="1"/>
</dbReference>
<feature type="transmembrane region" description="Helical" evidence="9">
    <location>
        <begin position="12"/>
        <end position="37"/>
    </location>
</feature>
<dbReference type="InterPro" id="IPR029063">
    <property type="entry name" value="SAM-dependent_MTases_sf"/>
</dbReference>
<sequence>MLWGCGRRASRAKIWGVLTAVAAATAATLSSVSFFALTSDPSASFLTHFHSIFRKPTHHFRFLAGQRPPSLLQASPPLSPSLGSPRSATEDPGAPHPFSSSPSSAPRGPPAAAAAAAAEDPPEPPPAVMAWRSHGSNNKELVENLRRSGVFKDQRVFDVMLQVDRGHFVSQDPYLDMPQSIGFGATISAPHMHAIALEQLKEELVWGHRALDVGACSPGVRTPQRPRAAAAAPNALEALPPQGAPEGPPNGPQRAPMAPLGPPEGPLGAP</sequence>
<dbReference type="AlphaFoldDB" id="U6L4H4"/>
<comment type="similarity">
    <text evidence="2">Belongs to the methyltransferase superfamily. L-isoaspartyl/D-aspartyl protein methyltransferase family.</text>
</comment>
<dbReference type="OMA" id="ASICGVW"/>
<dbReference type="EMBL" id="HG676532">
    <property type="protein sequence ID" value="CDJ44108.1"/>
    <property type="molecule type" value="Genomic_DNA"/>
</dbReference>
<evidence type="ECO:0000256" key="3">
    <source>
        <dbReference type="ARBA" id="ARBA00011890"/>
    </source>
</evidence>
<dbReference type="OrthoDB" id="348361at2759"/>
<reference evidence="10" key="2">
    <citation type="submission" date="2013-10" db="EMBL/GenBank/DDBJ databases">
        <authorList>
            <person name="Aslett M."/>
        </authorList>
    </citation>
    <scope>NUCLEOTIDE SEQUENCE [LARGE SCALE GENOMIC DNA]</scope>
    <source>
        <strain evidence="10">Houghton</strain>
    </source>
</reference>
<accession>U6L4H4</accession>
<protein>
    <recommendedName>
        <fullName evidence="3">protein-L-isoaspartate(D-aspartate) O-methyltransferase</fullName>
        <ecNumber evidence="3">2.1.1.77</ecNumber>
    </recommendedName>
</protein>
<dbReference type="VEuPathDB" id="ToxoDB:ETH_00015570"/>
<dbReference type="InterPro" id="IPR000682">
    <property type="entry name" value="PCMT"/>
</dbReference>
<keyword evidence="11" id="KW-1185">Reference proteome</keyword>
<evidence type="ECO:0000256" key="9">
    <source>
        <dbReference type="SAM" id="Phobius"/>
    </source>
</evidence>
<evidence type="ECO:0000256" key="8">
    <source>
        <dbReference type="SAM" id="MobiDB-lite"/>
    </source>
</evidence>
<dbReference type="GO" id="GO:0005737">
    <property type="term" value="C:cytoplasm"/>
    <property type="evidence" value="ECO:0007669"/>
    <property type="project" value="UniProtKB-SubCell"/>
</dbReference>
<feature type="region of interest" description="Disordered" evidence="8">
    <location>
        <begin position="218"/>
        <end position="270"/>
    </location>
</feature>
<dbReference type="RefSeq" id="XP_013234857.1">
    <property type="nucleotide sequence ID" value="XM_013379403.1"/>
</dbReference>
<feature type="compositionally biased region" description="Low complexity" evidence="8">
    <location>
        <begin position="96"/>
        <end position="119"/>
    </location>
</feature>
<evidence type="ECO:0000313" key="11">
    <source>
        <dbReference type="Proteomes" id="UP000030747"/>
    </source>
</evidence>
<dbReference type="Pfam" id="PF01135">
    <property type="entry name" value="PCMT"/>
    <property type="match status" value="1"/>
</dbReference>
<evidence type="ECO:0000256" key="2">
    <source>
        <dbReference type="ARBA" id="ARBA00005369"/>
    </source>
</evidence>
<dbReference type="GO" id="GO:0032259">
    <property type="term" value="P:methylation"/>
    <property type="evidence" value="ECO:0007669"/>
    <property type="project" value="UniProtKB-KW"/>
</dbReference>
<gene>
    <name evidence="10" type="ORF">ETH_00015570</name>
</gene>
<dbReference type="EC" id="2.1.1.77" evidence="3"/>
<dbReference type="Gene3D" id="3.40.50.150">
    <property type="entry name" value="Vaccinia Virus protein VP39"/>
    <property type="match status" value="1"/>
</dbReference>
<evidence type="ECO:0000256" key="1">
    <source>
        <dbReference type="ARBA" id="ARBA00004496"/>
    </source>
</evidence>
<dbReference type="PANTHER" id="PTHR11579:SF0">
    <property type="entry name" value="PROTEIN-L-ISOASPARTATE(D-ASPARTATE) O-METHYLTRANSFERASE"/>
    <property type="match status" value="1"/>
</dbReference>
<proteinExistence type="inferred from homology"/>
<evidence type="ECO:0000256" key="5">
    <source>
        <dbReference type="ARBA" id="ARBA00022603"/>
    </source>
</evidence>
<feature type="compositionally biased region" description="Pro residues" evidence="8">
    <location>
        <begin position="259"/>
        <end position="270"/>
    </location>
</feature>
<evidence type="ECO:0000256" key="4">
    <source>
        <dbReference type="ARBA" id="ARBA00022490"/>
    </source>
</evidence>
<keyword evidence="9" id="KW-0812">Transmembrane</keyword>
<dbReference type="GeneID" id="25252268"/>
<keyword evidence="4" id="KW-0963">Cytoplasm</keyword>
<feature type="region of interest" description="Disordered" evidence="8">
    <location>
        <begin position="73"/>
        <end position="128"/>
    </location>
</feature>
<dbReference type="Proteomes" id="UP000030747">
    <property type="component" value="Unassembled WGS sequence"/>
</dbReference>
<feature type="compositionally biased region" description="Low complexity" evidence="8">
    <location>
        <begin position="73"/>
        <end position="87"/>
    </location>
</feature>
<name>U6L4H4_EIMTE</name>
<keyword evidence="9" id="KW-1133">Transmembrane helix</keyword>
<comment type="subcellular location">
    <subcellularLocation>
        <location evidence="1">Cytoplasm</location>
    </subcellularLocation>
</comment>
<reference evidence="10" key="1">
    <citation type="submission" date="2013-10" db="EMBL/GenBank/DDBJ databases">
        <title>Genomic analysis of the causative agents of coccidiosis in chickens.</title>
        <authorList>
            <person name="Reid A.J."/>
            <person name="Blake D."/>
            <person name="Billington K."/>
            <person name="Browne H."/>
            <person name="Dunn M."/>
            <person name="Hung S."/>
            <person name="Kawahara F."/>
            <person name="Miranda-Saavedra D."/>
            <person name="Mourier T."/>
            <person name="Nagra H."/>
            <person name="Otto T.D."/>
            <person name="Rawlings N."/>
            <person name="Sanchez A."/>
            <person name="Sanders M."/>
            <person name="Subramaniam C."/>
            <person name="Tay Y."/>
            <person name="Dear P."/>
            <person name="Doerig C."/>
            <person name="Gruber A."/>
            <person name="Parkinson J."/>
            <person name="Shirley M."/>
            <person name="Wan K.L."/>
            <person name="Berriman M."/>
            <person name="Tomley F."/>
            <person name="Pain A."/>
        </authorList>
    </citation>
    <scope>NUCLEOTIDE SEQUENCE [LARGE SCALE GENOMIC DNA]</scope>
    <source>
        <strain evidence="10">Houghton</strain>
    </source>
</reference>
<organism evidence="10 11">
    <name type="scientific">Eimeria tenella</name>
    <name type="common">Coccidian parasite</name>
    <dbReference type="NCBI Taxonomy" id="5802"/>
    <lineage>
        <taxon>Eukaryota</taxon>
        <taxon>Sar</taxon>
        <taxon>Alveolata</taxon>
        <taxon>Apicomplexa</taxon>
        <taxon>Conoidasida</taxon>
        <taxon>Coccidia</taxon>
        <taxon>Eucoccidiorida</taxon>
        <taxon>Eimeriorina</taxon>
        <taxon>Eimeriidae</taxon>
        <taxon>Eimeria</taxon>
    </lineage>
</organism>
<feature type="compositionally biased region" description="Pro residues" evidence="8">
    <location>
        <begin position="242"/>
        <end position="251"/>
    </location>
</feature>